<feature type="domain" description="Amine oxidase" evidence="6">
    <location>
        <begin position="14"/>
        <end position="488"/>
    </location>
</feature>
<dbReference type="AlphaFoldDB" id="A0A316HI98"/>
<sequence length="491" mass="55762">MPQQKKALIIGAGIAGIATAIRLAVKGYQVEVYEANSYPGGKLSQFSQDGYRFDAGPSLFTMPQYVDELFKLAGKEPSQYFRYQKLDEICRYFYEDGTRLTAYADADRFASEVSEKTKELSTSVERYLKNSALIYKITNHVFLERSLHLLKTYLRWDTFKSILRFGKIDPFRTMHQANQSYFKDVRMVQLFDRYATYNGSNPYQAPATLNVIPHLEQHFGAYFPEGGMYSITDSLVKLAGLLGVKFHYDTRVDEIVLNEKAVKGIKIKNEVVETDMVISNMDVWFTYHHLLKKSPQLKPQKILSQERSSSALIFYWGIKKQFKQLDLHNIFFSADYKAEFDAIWQDKSIYHDPTVYLNISSKYQNDDAPKGCENWFVMINVPANIGQDWDALIATARKNILAKLSRLLGEDISGLIVDESILDPRSIESRTSSYQGSLYGTSSNNQFAAFLRHANKSSKIKGLYFCGGSVHPGGGIPLCLLSAKIVSEMVG</sequence>
<gene>
    <name evidence="7" type="ORF">LX99_00710</name>
</gene>
<dbReference type="SUPFAM" id="SSF51905">
    <property type="entry name" value="FAD/NAD(P)-binding domain"/>
    <property type="match status" value="1"/>
</dbReference>
<dbReference type="PANTHER" id="PTHR43734:SF7">
    <property type="entry name" value="4,4'-DIAPONEUROSPORENE OXYGENASE"/>
    <property type="match status" value="1"/>
</dbReference>
<keyword evidence="8" id="KW-1185">Reference proteome</keyword>
<dbReference type="RefSeq" id="WP_109606421.1">
    <property type="nucleotide sequence ID" value="NZ_QGHA01000001.1"/>
</dbReference>
<dbReference type="GO" id="GO:0016491">
    <property type="term" value="F:oxidoreductase activity"/>
    <property type="evidence" value="ECO:0007669"/>
    <property type="project" value="UniProtKB-KW"/>
</dbReference>
<evidence type="ECO:0000256" key="5">
    <source>
        <dbReference type="RuleBase" id="RU362075"/>
    </source>
</evidence>
<dbReference type="InterPro" id="IPR002937">
    <property type="entry name" value="Amino_oxidase"/>
</dbReference>
<reference evidence="7 8" key="1">
    <citation type="submission" date="2018-05" db="EMBL/GenBank/DDBJ databases">
        <title>Genomic Encyclopedia of Archaeal and Bacterial Type Strains, Phase II (KMG-II): from individual species to whole genera.</title>
        <authorList>
            <person name="Goeker M."/>
        </authorList>
    </citation>
    <scope>NUCLEOTIDE SEQUENCE [LARGE SCALE GENOMIC DNA]</scope>
    <source>
        <strain evidence="7 8">DSM 19975</strain>
    </source>
</reference>
<evidence type="ECO:0000259" key="6">
    <source>
        <dbReference type="Pfam" id="PF01593"/>
    </source>
</evidence>
<evidence type="ECO:0000313" key="8">
    <source>
        <dbReference type="Proteomes" id="UP000245678"/>
    </source>
</evidence>
<proteinExistence type="inferred from homology"/>
<comment type="pathway">
    <text evidence="1 5">Carotenoid biosynthesis.</text>
</comment>
<dbReference type="NCBIfam" id="NF042421">
    <property type="entry name" value="hydcarot_desat_CrtD"/>
    <property type="match status" value="1"/>
</dbReference>
<dbReference type="GO" id="GO:0016117">
    <property type="term" value="P:carotenoid biosynthetic process"/>
    <property type="evidence" value="ECO:0007669"/>
    <property type="project" value="UniProtKB-KW"/>
</dbReference>
<name>A0A316HI98_9SPHI</name>
<evidence type="ECO:0000256" key="3">
    <source>
        <dbReference type="ARBA" id="ARBA00022746"/>
    </source>
</evidence>
<keyword evidence="4 5" id="KW-0560">Oxidoreductase</keyword>
<dbReference type="InterPro" id="IPR036188">
    <property type="entry name" value="FAD/NAD-bd_sf"/>
</dbReference>
<dbReference type="Pfam" id="PF01593">
    <property type="entry name" value="Amino_oxidase"/>
    <property type="match status" value="1"/>
</dbReference>
<dbReference type="Gene3D" id="3.50.50.60">
    <property type="entry name" value="FAD/NAD(P)-binding domain"/>
    <property type="match status" value="2"/>
</dbReference>
<keyword evidence="3 5" id="KW-0125">Carotenoid biosynthesis</keyword>
<evidence type="ECO:0000256" key="2">
    <source>
        <dbReference type="ARBA" id="ARBA00006046"/>
    </source>
</evidence>
<dbReference type="PANTHER" id="PTHR43734">
    <property type="entry name" value="PHYTOENE DESATURASE"/>
    <property type="match status" value="1"/>
</dbReference>
<dbReference type="InterPro" id="IPR014105">
    <property type="entry name" value="Carotenoid/retinoid_OxRdtase"/>
</dbReference>
<evidence type="ECO:0000256" key="1">
    <source>
        <dbReference type="ARBA" id="ARBA00004829"/>
    </source>
</evidence>
<evidence type="ECO:0000313" key="7">
    <source>
        <dbReference type="EMBL" id="PWK80246.1"/>
    </source>
</evidence>
<comment type="similarity">
    <text evidence="2 5">Belongs to the carotenoid/retinoid oxidoreductase family.</text>
</comment>
<dbReference type="InterPro" id="IPR054840">
    <property type="entry name" value="hydcarot_desat_CrtD"/>
</dbReference>
<comment type="caution">
    <text evidence="7">The sequence shown here is derived from an EMBL/GenBank/DDBJ whole genome shotgun (WGS) entry which is preliminary data.</text>
</comment>
<dbReference type="EMBL" id="QGHA01000001">
    <property type="protein sequence ID" value="PWK80246.1"/>
    <property type="molecule type" value="Genomic_DNA"/>
</dbReference>
<evidence type="ECO:0000256" key="4">
    <source>
        <dbReference type="ARBA" id="ARBA00023002"/>
    </source>
</evidence>
<protein>
    <submittedName>
        <fullName evidence="7">Phytoene desaturase</fullName>
    </submittedName>
</protein>
<organism evidence="7 8">
    <name type="scientific">Mucilaginibacter oryzae</name>
    <dbReference type="NCBI Taxonomy" id="468058"/>
    <lineage>
        <taxon>Bacteria</taxon>
        <taxon>Pseudomonadati</taxon>
        <taxon>Bacteroidota</taxon>
        <taxon>Sphingobacteriia</taxon>
        <taxon>Sphingobacteriales</taxon>
        <taxon>Sphingobacteriaceae</taxon>
        <taxon>Mucilaginibacter</taxon>
    </lineage>
</organism>
<accession>A0A316HI98</accession>
<dbReference type="NCBIfam" id="TIGR02734">
    <property type="entry name" value="crtI_fam"/>
    <property type="match status" value="1"/>
</dbReference>
<dbReference type="Proteomes" id="UP000245678">
    <property type="component" value="Unassembled WGS sequence"/>
</dbReference>